<dbReference type="InterPro" id="IPR006153">
    <property type="entry name" value="Cation/H_exchanger_TM"/>
</dbReference>
<dbReference type="InterPro" id="IPR038770">
    <property type="entry name" value="Na+/solute_symporter_sf"/>
</dbReference>
<dbReference type="Pfam" id="PF00999">
    <property type="entry name" value="Na_H_Exchanger"/>
    <property type="match status" value="1"/>
</dbReference>
<feature type="transmembrane region" description="Helical" evidence="11">
    <location>
        <begin position="312"/>
        <end position="334"/>
    </location>
</feature>
<evidence type="ECO:0000313" key="14">
    <source>
        <dbReference type="Proteomes" id="UP000325081"/>
    </source>
</evidence>
<feature type="transmembrane region" description="Helical" evidence="11">
    <location>
        <begin position="34"/>
        <end position="53"/>
    </location>
</feature>
<dbReference type="GO" id="GO:0006571">
    <property type="term" value="P:tyrosine biosynthetic process"/>
    <property type="evidence" value="ECO:0007669"/>
    <property type="project" value="InterPro"/>
</dbReference>
<dbReference type="InterPro" id="IPR059064">
    <property type="entry name" value="TYRAAT2_C"/>
</dbReference>
<name>A0A5A7R0J9_STRAF</name>
<keyword evidence="14" id="KW-1185">Reference proteome</keyword>
<dbReference type="Pfam" id="PF23256">
    <property type="entry name" value="CHX17_2nd"/>
    <property type="match status" value="1"/>
</dbReference>
<dbReference type="Pfam" id="PF26213">
    <property type="entry name" value="TYRAAT1_C"/>
    <property type="match status" value="1"/>
</dbReference>
<dbReference type="InterPro" id="IPR046826">
    <property type="entry name" value="PDH_N"/>
</dbReference>
<dbReference type="GO" id="GO:0070403">
    <property type="term" value="F:NAD+ binding"/>
    <property type="evidence" value="ECO:0007669"/>
    <property type="project" value="InterPro"/>
</dbReference>
<dbReference type="EMBL" id="BKCP01009404">
    <property type="protein sequence ID" value="GER50919.1"/>
    <property type="molecule type" value="Genomic_DNA"/>
</dbReference>
<dbReference type="PANTHER" id="PTHR32468:SF35">
    <property type="entry name" value="CATION_H+ EXCHANGER DOMAIN-CONTAINING PROTEIN"/>
    <property type="match status" value="1"/>
</dbReference>
<comment type="caution">
    <text evidence="13">The sequence shown here is derived from an EMBL/GenBank/DDBJ whole genome shotgun (WGS) entry which is preliminary data.</text>
</comment>
<keyword evidence="8" id="KW-0406">Ion transport</keyword>
<dbReference type="GO" id="GO:0016020">
    <property type="term" value="C:membrane"/>
    <property type="evidence" value="ECO:0007669"/>
    <property type="project" value="UniProtKB-SubCell"/>
</dbReference>
<feature type="transmembrane region" description="Helical" evidence="11">
    <location>
        <begin position="379"/>
        <end position="399"/>
    </location>
</feature>
<feature type="domain" description="Prephenate/arogenate dehydrogenase" evidence="12">
    <location>
        <begin position="727"/>
        <end position="985"/>
    </location>
</feature>
<evidence type="ECO:0000256" key="9">
    <source>
        <dbReference type="ARBA" id="ARBA00023136"/>
    </source>
</evidence>
<proteinExistence type="inferred from homology"/>
<dbReference type="OrthoDB" id="2687058at2759"/>
<keyword evidence="9 11" id="KW-0472">Membrane</keyword>
<feature type="transmembrane region" description="Helical" evidence="11">
    <location>
        <begin position="130"/>
        <end position="152"/>
    </location>
</feature>
<accession>A0A5A7R0J9</accession>
<dbReference type="AlphaFoldDB" id="A0A5A7R0J9"/>
<dbReference type="PROSITE" id="PS51176">
    <property type="entry name" value="PDH_ADH"/>
    <property type="match status" value="1"/>
</dbReference>
<dbReference type="SUPFAM" id="SSF51735">
    <property type="entry name" value="NAD(P)-binding Rossmann-fold domains"/>
    <property type="match status" value="1"/>
</dbReference>
<dbReference type="GO" id="GO:0012505">
    <property type="term" value="C:endomembrane system"/>
    <property type="evidence" value="ECO:0007669"/>
    <property type="project" value="TreeGrafter"/>
</dbReference>
<reference evidence="14" key="1">
    <citation type="journal article" date="2019" name="Curr. Biol.">
        <title>Genome Sequence of Striga asiatica Provides Insight into the Evolution of Plant Parasitism.</title>
        <authorList>
            <person name="Yoshida S."/>
            <person name="Kim S."/>
            <person name="Wafula E.K."/>
            <person name="Tanskanen J."/>
            <person name="Kim Y.M."/>
            <person name="Honaas L."/>
            <person name="Yang Z."/>
            <person name="Spallek T."/>
            <person name="Conn C.E."/>
            <person name="Ichihashi Y."/>
            <person name="Cheong K."/>
            <person name="Cui S."/>
            <person name="Der J.P."/>
            <person name="Gundlach H."/>
            <person name="Jiao Y."/>
            <person name="Hori C."/>
            <person name="Ishida J.K."/>
            <person name="Kasahara H."/>
            <person name="Kiba T."/>
            <person name="Kim M.S."/>
            <person name="Koo N."/>
            <person name="Laohavisit A."/>
            <person name="Lee Y.H."/>
            <person name="Lumba S."/>
            <person name="McCourt P."/>
            <person name="Mortimer J.C."/>
            <person name="Mutuku J.M."/>
            <person name="Nomura T."/>
            <person name="Sasaki-Sekimoto Y."/>
            <person name="Seto Y."/>
            <person name="Wang Y."/>
            <person name="Wakatake T."/>
            <person name="Sakakibara H."/>
            <person name="Demura T."/>
            <person name="Yamaguchi S."/>
            <person name="Yoneyama K."/>
            <person name="Manabe R.I."/>
            <person name="Nelson D.C."/>
            <person name="Schulman A.H."/>
            <person name="Timko M.P."/>
            <person name="dePamphilis C.W."/>
            <person name="Choi D."/>
            <person name="Shirasu K."/>
        </authorList>
    </citation>
    <scope>NUCLEOTIDE SEQUENCE [LARGE SCALE GENOMIC DNA]</scope>
    <source>
        <strain evidence="14">cv. UVA1</strain>
    </source>
</reference>
<evidence type="ECO:0000259" key="12">
    <source>
        <dbReference type="PROSITE" id="PS51176"/>
    </source>
</evidence>
<dbReference type="GO" id="GO:0006813">
    <property type="term" value="P:potassium ion transport"/>
    <property type="evidence" value="ECO:0007669"/>
    <property type="project" value="UniProtKB-KW"/>
</dbReference>
<feature type="transmembrane region" description="Helical" evidence="11">
    <location>
        <begin position="346"/>
        <end position="367"/>
    </location>
</feature>
<protein>
    <submittedName>
        <fullName evidence="13">Cation proton exchanger</fullName>
    </submittedName>
</protein>
<evidence type="ECO:0000256" key="8">
    <source>
        <dbReference type="ARBA" id="ARBA00023065"/>
    </source>
</evidence>
<feature type="transmembrane region" description="Helical" evidence="11">
    <location>
        <begin position="198"/>
        <end position="218"/>
    </location>
</feature>
<dbReference type="GO" id="GO:1902600">
    <property type="term" value="P:proton transmembrane transport"/>
    <property type="evidence" value="ECO:0007669"/>
    <property type="project" value="InterPro"/>
</dbReference>
<dbReference type="InterPro" id="IPR003099">
    <property type="entry name" value="Prephen_DH"/>
</dbReference>
<keyword evidence="2" id="KW-0813">Transport</keyword>
<sequence>MEDEVSSGGLHIVCQYSNNVATFGYWLNRNPLNYTVPLLLLQLSVISLVSMLIEICLHPLGQSSIVSQILSGILFGPSALRHKSVMGPILFPARSILTLETAAVFGIMFFLFAIGIRMDTRMLVRPARPAVILGFFAMFVSALFTVPFSLLLKTYVRMDASLAAALPAIAAGQSMTAFPNVSCLLIELRMASTDLGQIASSTAVLCDIIGIMMLVVNVSILHSNYDPRRSVLSMSSAFLFILAMALVVRPFIHRVMKRIPPGKPLGDTHVFFCFAGVLAAGFATELIGQHFILGPVMLGFVVPDGPPLGGPMISKLDLMIGKFLYPTFLTTSGLKTDMFTINERSFWIMLVMIVFACMAKIGSIVLGARFLLGMYSGDAFVVGLMLNARGVIELIMYNMLRDGGVLTDQEFALSVLSVIGVMAVITPLIKLLYDPSRRECGTHGWMRRTIQHTKHGMELRILACIKEQESVPSLVALLGASNATKYNPVAIIALVLEELVGRATPMLVAHQPIRPDDGAGSGRVVNALRQLEVSRQGYLTVQTFVAVSHLDMAHDDICRVAREQEAALVVLPFHKRWEIDGSVGTVNKAVQSMNVRVVGGAPCSVAILVDRGAVVPAGRVYRVAVVYIGGADDAEALCECLELGVVGDLLSSEDWGGTASVLVVQQQRMMWEGRRRMARRAVVRPEWAGQEDWSPRIIPTFRDFFPKSQRNPQIKNAQSTMSAEDPLRIGIIGFGPFAQFLVKTMIKQGHIINATSRSDYTDHCAQLGISFFRDTNMLLQSDHDVILLCTSILSLSKVMKSLPLNSLKQPTLFVDVLSVKEYPREVMLQVLPRDSDVLCTHPMFGPESGKDGWKDLSFMYDKVRITNESTCSRFLNIFATEGCKMLEMTCEQHDRFASRSQFLTHTIGRILAEMEIEPTPIDTKGFQKLIQVKESTSRDSFDLFSGLFIHNRFAKEQLMNLELALGMIKQQLVKRMNEELCTEPK</sequence>
<feature type="transmembrane region" description="Helical" evidence="11">
    <location>
        <begin position="164"/>
        <end position="186"/>
    </location>
</feature>
<dbReference type="Gene3D" id="3.40.50.720">
    <property type="entry name" value="NAD(P)-binding Rossmann-like Domain"/>
    <property type="match status" value="1"/>
</dbReference>
<dbReference type="InterPro" id="IPR036291">
    <property type="entry name" value="NAD(P)-bd_dom_sf"/>
</dbReference>
<keyword evidence="3" id="KW-0633">Potassium transport</keyword>
<dbReference type="Proteomes" id="UP000325081">
    <property type="component" value="Unassembled WGS sequence"/>
</dbReference>
<feature type="transmembrane region" description="Helical" evidence="11">
    <location>
        <begin position="230"/>
        <end position="248"/>
    </location>
</feature>
<evidence type="ECO:0000256" key="10">
    <source>
        <dbReference type="ARBA" id="ARBA00038341"/>
    </source>
</evidence>
<dbReference type="GO" id="GO:0004665">
    <property type="term" value="F:prephenate dehydrogenase (NADP+) activity"/>
    <property type="evidence" value="ECO:0007669"/>
    <property type="project" value="InterPro"/>
</dbReference>
<comment type="similarity">
    <text evidence="10">Belongs to the monovalent cation:proton antiporter 2 (CPA2) transporter (TC 2.A.37) family. CHX (TC 2.A.37.4) subfamily.</text>
</comment>
<evidence type="ECO:0000256" key="6">
    <source>
        <dbReference type="ARBA" id="ARBA00022989"/>
    </source>
</evidence>
<dbReference type="GO" id="GO:0015297">
    <property type="term" value="F:antiporter activity"/>
    <property type="evidence" value="ECO:0007669"/>
    <property type="project" value="InterPro"/>
</dbReference>
<evidence type="ECO:0000256" key="5">
    <source>
        <dbReference type="ARBA" id="ARBA00022958"/>
    </source>
</evidence>
<evidence type="ECO:0000256" key="3">
    <source>
        <dbReference type="ARBA" id="ARBA00022538"/>
    </source>
</evidence>
<evidence type="ECO:0000256" key="2">
    <source>
        <dbReference type="ARBA" id="ARBA00022448"/>
    </source>
</evidence>
<dbReference type="Gene3D" id="1.20.1530.20">
    <property type="match status" value="1"/>
</dbReference>
<gene>
    <name evidence="13" type="ORF">STAS_28246</name>
</gene>
<evidence type="ECO:0000256" key="7">
    <source>
        <dbReference type="ARBA" id="ARBA00023002"/>
    </source>
</evidence>
<evidence type="ECO:0000313" key="13">
    <source>
        <dbReference type="EMBL" id="GER50919.1"/>
    </source>
</evidence>
<feature type="transmembrane region" description="Helical" evidence="11">
    <location>
        <begin position="411"/>
        <end position="433"/>
    </location>
</feature>
<evidence type="ECO:0000256" key="11">
    <source>
        <dbReference type="SAM" id="Phobius"/>
    </source>
</evidence>
<feature type="transmembrane region" description="Helical" evidence="11">
    <location>
        <begin position="96"/>
        <end position="118"/>
    </location>
</feature>
<comment type="subcellular location">
    <subcellularLocation>
        <location evidence="1">Membrane</location>
        <topology evidence="1">Multi-pass membrane protein</topology>
    </subcellularLocation>
</comment>
<dbReference type="InterPro" id="IPR057291">
    <property type="entry name" value="CHX17_2nd"/>
</dbReference>
<dbReference type="PANTHER" id="PTHR32468">
    <property type="entry name" value="CATION/H + ANTIPORTER"/>
    <property type="match status" value="1"/>
</dbReference>
<dbReference type="GO" id="GO:0008977">
    <property type="term" value="F:prephenate dehydrogenase (NAD+) activity"/>
    <property type="evidence" value="ECO:0007669"/>
    <property type="project" value="InterPro"/>
</dbReference>
<evidence type="ECO:0000256" key="4">
    <source>
        <dbReference type="ARBA" id="ARBA00022692"/>
    </source>
</evidence>
<dbReference type="GO" id="GO:0006885">
    <property type="term" value="P:regulation of pH"/>
    <property type="evidence" value="ECO:0007669"/>
    <property type="project" value="TreeGrafter"/>
</dbReference>
<keyword evidence="4 11" id="KW-0812">Transmembrane</keyword>
<keyword evidence="5" id="KW-0630">Potassium</keyword>
<evidence type="ECO:0000256" key="1">
    <source>
        <dbReference type="ARBA" id="ARBA00004141"/>
    </source>
</evidence>
<keyword evidence="6 11" id="KW-1133">Transmembrane helix</keyword>
<keyword evidence="7" id="KW-0560">Oxidoreductase</keyword>
<organism evidence="13 14">
    <name type="scientific">Striga asiatica</name>
    <name type="common">Asiatic witchweed</name>
    <name type="synonym">Buchnera asiatica</name>
    <dbReference type="NCBI Taxonomy" id="4170"/>
    <lineage>
        <taxon>Eukaryota</taxon>
        <taxon>Viridiplantae</taxon>
        <taxon>Streptophyta</taxon>
        <taxon>Embryophyta</taxon>
        <taxon>Tracheophyta</taxon>
        <taxon>Spermatophyta</taxon>
        <taxon>Magnoliopsida</taxon>
        <taxon>eudicotyledons</taxon>
        <taxon>Gunneridae</taxon>
        <taxon>Pentapetalae</taxon>
        <taxon>asterids</taxon>
        <taxon>lamiids</taxon>
        <taxon>Lamiales</taxon>
        <taxon>Orobanchaceae</taxon>
        <taxon>Buchnereae</taxon>
        <taxon>Striga</taxon>
    </lineage>
</organism>
<dbReference type="InterPro" id="IPR050794">
    <property type="entry name" value="CPA2_transporter"/>
</dbReference>
<feature type="transmembrane region" description="Helical" evidence="11">
    <location>
        <begin position="60"/>
        <end position="76"/>
    </location>
</feature>
<dbReference type="Pfam" id="PF02153">
    <property type="entry name" value="PDH_N"/>
    <property type="match status" value="1"/>
</dbReference>
<feature type="transmembrane region" description="Helical" evidence="11">
    <location>
        <begin position="269"/>
        <end position="292"/>
    </location>
</feature>